<proteinExistence type="predicted"/>
<keyword evidence="10" id="KW-1185">Reference proteome</keyword>
<feature type="transmembrane region" description="Helical" evidence="7">
    <location>
        <begin position="585"/>
        <end position="606"/>
    </location>
</feature>
<dbReference type="RefSeq" id="WP_120789505.1">
    <property type="nucleotide sequence ID" value="NZ_CP032624.1"/>
</dbReference>
<dbReference type="PANTHER" id="PTHR33406:SF13">
    <property type="entry name" value="MEMBRANE PROTEIN YDFJ"/>
    <property type="match status" value="1"/>
</dbReference>
<feature type="transmembrane region" description="Helical" evidence="7">
    <location>
        <begin position="697"/>
        <end position="722"/>
    </location>
</feature>
<reference evidence="9 10" key="1">
    <citation type="submission" date="2018-09" db="EMBL/GenBank/DDBJ databases">
        <title>Genome sequencing of strain 2DFW10M-5.</title>
        <authorList>
            <person name="Heo J."/>
            <person name="Kim S.-J."/>
            <person name="Kwon S.-W."/>
        </authorList>
    </citation>
    <scope>NUCLEOTIDE SEQUENCE [LARGE SCALE GENOMIC DNA]</scope>
    <source>
        <strain evidence="9 10">2DFW10M-5</strain>
    </source>
</reference>
<comment type="subcellular location">
    <subcellularLocation>
        <location evidence="1">Cell membrane</location>
        <topology evidence="1">Multi-pass membrane protein</topology>
    </subcellularLocation>
</comment>
<dbReference type="KEGG" id="gry:D7I44_10795"/>
<dbReference type="Gene3D" id="1.20.1640.10">
    <property type="entry name" value="Multidrug efflux transporter AcrB transmembrane domain"/>
    <property type="match status" value="2"/>
</dbReference>
<evidence type="ECO:0000256" key="7">
    <source>
        <dbReference type="SAM" id="Phobius"/>
    </source>
</evidence>
<dbReference type="AlphaFoldDB" id="A0A387BIR5"/>
<keyword evidence="4 7" id="KW-1133">Transmembrane helix</keyword>
<sequence length="934" mass="96940">MASVLYALGRWITRFRWVVLVGWVVLLALVGGGAALFSKGFDNSVSIPGTEAQQALDQLSRTFPQVSGATAQLVVVAPDGSKVTDAGFQTALDDEAAALTKLPGVSSATSPFDADGGLVSKDGRAGIISIQMSQGETDVTDAQKDALQSSAHALEKSLPVGSQAVMGGSLFSTSFPAISATEGIGLIIAILVLVVTFGSFLAAGLPLLSALLGIGVSMAAIYLLTLFGPITSTTPMLALMLGLAVGIDYALFIISRHLDQRRHGMEFHESIARALATAGSAVVFAGVTVIIALLGLAVANIPFLTTMGSAAALGIAVAVLMSLTMVPALLAFCGPRLGAPRQKRARVKPRVRGGDVSREPVVSPAHTDDDASDAVVPEPPKPNRFFLGWVRAATKWPVVTIVVVAGILSLAVFPASKLRLDLTDAGQLPASSPARQAYDLISDHFGPGYNGPLIVTGTIVTSTDPVGLMSDLAAEIKKLPDVAAVPLSTPNQTADTGIIQVIPKSAPTSQATADLVKSIRDLRPHLQDKYGVTISVTGFTALGIDVSDRLAGALLPFGALVVGLSLILLAMVFRSIAVPVKATIGYLFSVVASLGAVSAVFVLGWGDKALGVEQTGPVISFLPIILMGVLFGLAMDYEVFLVSRMREEWVHKGNAKRAVETGFLGSAKVVTAAAIIMFGVFASFFPEGDSTIKPMALGLAVGVFVDAFLVRMTLVPAVLALLGEWAWRLPKWLDRALPKFDIEGEGLERELALADWPEAGSDLALAADGVGLGSPRGPVFEDFSARVPRGAASVITAPDPTAVRAIMLAVSGRARPDSGTLKVLGHVLPERAGAVRRRSAYVELETDASAGTLVDVLRPGLELVALDGVDRITDPAAIAALRQTIADLVSGGDGSDGWAPVTVLIGTTQPSRAQALLPASARSVAFDSDLAEVK</sequence>
<gene>
    <name evidence="9" type="ORF">D7I44_10795</name>
</gene>
<evidence type="ECO:0000256" key="3">
    <source>
        <dbReference type="ARBA" id="ARBA00022692"/>
    </source>
</evidence>
<feature type="transmembrane region" description="Helical" evidence="7">
    <location>
        <begin position="311"/>
        <end position="334"/>
    </location>
</feature>
<keyword evidence="3 7" id="KW-0812">Transmembrane</keyword>
<keyword evidence="5 7" id="KW-0472">Membrane</keyword>
<feature type="transmembrane region" description="Helical" evidence="7">
    <location>
        <begin position="663"/>
        <end position="685"/>
    </location>
</feature>
<dbReference type="EMBL" id="CP032624">
    <property type="protein sequence ID" value="AYG03975.1"/>
    <property type="molecule type" value="Genomic_DNA"/>
</dbReference>
<name>A0A387BIR5_9MICO</name>
<feature type="domain" description="SSD" evidence="8">
    <location>
        <begin position="185"/>
        <end position="332"/>
    </location>
</feature>
<dbReference type="InterPro" id="IPR000731">
    <property type="entry name" value="SSD"/>
</dbReference>
<dbReference type="GO" id="GO:0005886">
    <property type="term" value="C:plasma membrane"/>
    <property type="evidence" value="ECO:0007669"/>
    <property type="project" value="UniProtKB-SubCell"/>
</dbReference>
<evidence type="ECO:0000256" key="4">
    <source>
        <dbReference type="ARBA" id="ARBA00022989"/>
    </source>
</evidence>
<feature type="transmembrane region" description="Helical" evidence="7">
    <location>
        <begin position="396"/>
        <end position="415"/>
    </location>
</feature>
<dbReference type="PROSITE" id="PS50156">
    <property type="entry name" value="SSD"/>
    <property type="match status" value="1"/>
</dbReference>
<evidence type="ECO:0000313" key="10">
    <source>
        <dbReference type="Proteomes" id="UP000275069"/>
    </source>
</evidence>
<dbReference type="OrthoDB" id="7051771at2"/>
<feature type="transmembrane region" description="Helical" evidence="7">
    <location>
        <begin position="184"/>
        <end position="203"/>
    </location>
</feature>
<feature type="region of interest" description="Disordered" evidence="6">
    <location>
        <begin position="343"/>
        <end position="375"/>
    </location>
</feature>
<feature type="transmembrane region" description="Helical" evidence="7">
    <location>
        <begin position="236"/>
        <end position="254"/>
    </location>
</feature>
<feature type="transmembrane region" description="Helical" evidence="7">
    <location>
        <begin position="618"/>
        <end position="642"/>
    </location>
</feature>
<dbReference type="InterPro" id="IPR004869">
    <property type="entry name" value="MMPL_dom"/>
</dbReference>
<feature type="transmembrane region" description="Helical" evidence="7">
    <location>
        <begin position="275"/>
        <end position="299"/>
    </location>
</feature>
<dbReference type="Proteomes" id="UP000275069">
    <property type="component" value="Chromosome"/>
</dbReference>
<evidence type="ECO:0000256" key="2">
    <source>
        <dbReference type="ARBA" id="ARBA00022475"/>
    </source>
</evidence>
<feature type="transmembrane region" description="Helical" evidence="7">
    <location>
        <begin position="15"/>
        <end position="37"/>
    </location>
</feature>
<dbReference type="PANTHER" id="PTHR33406">
    <property type="entry name" value="MEMBRANE PROTEIN MJ1562-RELATED"/>
    <property type="match status" value="1"/>
</dbReference>
<dbReference type="Pfam" id="PF03176">
    <property type="entry name" value="MMPL"/>
    <property type="match status" value="2"/>
</dbReference>
<protein>
    <submittedName>
        <fullName evidence="9">MMPL family transporter</fullName>
    </submittedName>
</protein>
<organism evidence="9 10">
    <name type="scientific">Gryllotalpicola protaetiae</name>
    <dbReference type="NCBI Taxonomy" id="2419771"/>
    <lineage>
        <taxon>Bacteria</taxon>
        <taxon>Bacillati</taxon>
        <taxon>Actinomycetota</taxon>
        <taxon>Actinomycetes</taxon>
        <taxon>Micrococcales</taxon>
        <taxon>Microbacteriaceae</taxon>
        <taxon>Gryllotalpicola</taxon>
    </lineage>
</organism>
<evidence type="ECO:0000256" key="1">
    <source>
        <dbReference type="ARBA" id="ARBA00004651"/>
    </source>
</evidence>
<evidence type="ECO:0000259" key="8">
    <source>
        <dbReference type="PROSITE" id="PS50156"/>
    </source>
</evidence>
<evidence type="ECO:0000256" key="6">
    <source>
        <dbReference type="SAM" id="MobiDB-lite"/>
    </source>
</evidence>
<evidence type="ECO:0000256" key="5">
    <source>
        <dbReference type="ARBA" id="ARBA00023136"/>
    </source>
</evidence>
<dbReference type="SUPFAM" id="SSF82866">
    <property type="entry name" value="Multidrug efflux transporter AcrB transmembrane domain"/>
    <property type="match status" value="2"/>
</dbReference>
<feature type="transmembrane region" description="Helical" evidence="7">
    <location>
        <begin position="210"/>
        <end position="230"/>
    </location>
</feature>
<feature type="transmembrane region" description="Helical" evidence="7">
    <location>
        <begin position="550"/>
        <end position="573"/>
    </location>
</feature>
<accession>A0A387BIR5</accession>
<dbReference type="InterPro" id="IPR050545">
    <property type="entry name" value="Mycobact_MmpL"/>
</dbReference>
<evidence type="ECO:0000313" key="9">
    <source>
        <dbReference type="EMBL" id="AYG03975.1"/>
    </source>
</evidence>
<keyword evidence="2" id="KW-1003">Cell membrane</keyword>